<evidence type="ECO:0000313" key="5">
    <source>
        <dbReference type="Proteomes" id="UP000017559"/>
    </source>
</evidence>
<keyword evidence="2" id="KW-0812">Transmembrane</keyword>
<keyword evidence="5" id="KW-1185">Reference proteome</keyword>
<comment type="caution">
    <text evidence="4">The sequence shown here is derived from an EMBL/GenBank/DDBJ whole genome shotgun (WGS) entry which is preliminary data.</text>
</comment>
<dbReference type="PANTHER" id="PTHR40465">
    <property type="entry name" value="CHROMOSOME 1, WHOLE GENOME SHOTGUN SEQUENCE"/>
    <property type="match status" value="1"/>
</dbReference>
<dbReference type="KEGG" id="mrr:Moror_7177"/>
<evidence type="ECO:0000259" key="3">
    <source>
        <dbReference type="Pfam" id="PF20152"/>
    </source>
</evidence>
<dbReference type="InterPro" id="IPR045339">
    <property type="entry name" value="DUF6534"/>
</dbReference>
<keyword evidence="2" id="KW-1133">Transmembrane helix</keyword>
<dbReference type="Proteomes" id="UP000017559">
    <property type="component" value="Unassembled WGS sequence"/>
</dbReference>
<name>V2XTT8_MONRO</name>
<feature type="transmembrane region" description="Helical" evidence="2">
    <location>
        <begin position="266"/>
        <end position="287"/>
    </location>
</feature>
<feature type="compositionally biased region" description="Basic and acidic residues" evidence="1">
    <location>
        <begin position="407"/>
        <end position="422"/>
    </location>
</feature>
<evidence type="ECO:0000313" key="4">
    <source>
        <dbReference type="EMBL" id="ESK96266.1"/>
    </source>
</evidence>
<evidence type="ECO:0000256" key="1">
    <source>
        <dbReference type="SAM" id="MobiDB-lite"/>
    </source>
</evidence>
<gene>
    <name evidence="4" type="ORF">Moror_7177</name>
</gene>
<feature type="transmembrane region" description="Helical" evidence="2">
    <location>
        <begin position="307"/>
        <end position="327"/>
    </location>
</feature>
<dbReference type="PANTHER" id="PTHR40465:SF1">
    <property type="entry name" value="DUF6534 DOMAIN-CONTAINING PROTEIN"/>
    <property type="match status" value="1"/>
</dbReference>
<evidence type="ECO:0000256" key="2">
    <source>
        <dbReference type="SAM" id="Phobius"/>
    </source>
</evidence>
<organism evidence="4 5">
    <name type="scientific">Moniliophthora roreri (strain MCA 2997)</name>
    <name type="common">Cocoa frosty pod rot fungus</name>
    <name type="synonym">Crinipellis roreri</name>
    <dbReference type="NCBI Taxonomy" id="1381753"/>
    <lineage>
        <taxon>Eukaryota</taxon>
        <taxon>Fungi</taxon>
        <taxon>Dikarya</taxon>
        <taxon>Basidiomycota</taxon>
        <taxon>Agaricomycotina</taxon>
        <taxon>Agaricomycetes</taxon>
        <taxon>Agaricomycetidae</taxon>
        <taxon>Agaricales</taxon>
        <taxon>Marasmiineae</taxon>
        <taxon>Marasmiaceae</taxon>
        <taxon>Moniliophthora</taxon>
    </lineage>
</organism>
<feature type="transmembrane region" description="Helical" evidence="2">
    <location>
        <begin position="333"/>
        <end position="354"/>
    </location>
</feature>
<feature type="transmembrane region" description="Helical" evidence="2">
    <location>
        <begin position="206"/>
        <end position="227"/>
    </location>
</feature>
<proteinExistence type="predicted"/>
<sequence length="438" mass="49293">MALLYERLPAIDLDGTRCLGDSLLYDDAYVEPTELPSLPRRWINQSQISLSRILFVACLNRSPVLIHTKRNLSHQYTAIKAAIVAEFVMAQVHRNRAEEIALGMTLLGVLFSSILFGITLSQIYTYFKRFPRDSVSVKVLVIAIAIFDTASVVLVSHAAWYYFVTTGSMKVSVWSLNVELALSMFISGIAELFLTYRVWMLSNRRILLTYTLCSFALLHFGEVPVWFPGFSTNHEHLFAVSGLVSAAQFLALKDFAKFDSAKIPSILRLSSAAICDTGIAISLCYFLQQKRTGYKKTDEIIDHLMIFSINSGLLTSLTSISCLVTYLVVPKTWVYLALCFLISRLYGNTFLCALNTRQILQTAQEMDTPVLPQFRRRRQRTRDLSEKITTPTQIGVLVVTETFTRSDLETSRSKLQSSRDMDSSSSGGSSFQVEEVPR</sequence>
<feature type="transmembrane region" description="Helical" evidence="2">
    <location>
        <begin position="174"/>
        <end position="194"/>
    </location>
</feature>
<dbReference type="Pfam" id="PF20152">
    <property type="entry name" value="DUF6534"/>
    <property type="match status" value="1"/>
</dbReference>
<dbReference type="HOGENOM" id="CLU_046025_5_4_1"/>
<keyword evidence="2" id="KW-0472">Membrane</keyword>
<feature type="transmembrane region" description="Helical" evidence="2">
    <location>
        <begin position="139"/>
        <end position="162"/>
    </location>
</feature>
<accession>V2XTT8</accession>
<dbReference type="EMBL" id="AWSO01000051">
    <property type="protein sequence ID" value="ESK96266.1"/>
    <property type="molecule type" value="Genomic_DNA"/>
</dbReference>
<dbReference type="AlphaFoldDB" id="V2XTT8"/>
<feature type="transmembrane region" description="Helical" evidence="2">
    <location>
        <begin position="100"/>
        <end position="127"/>
    </location>
</feature>
<protein>
    <recommendedName>
        <fullName evidence="3">DUF6534 domain-containing protein</fullName>
    </recommendedName>
</protein>
<reference evidence="4 5" key="1">
    <citation type="journal article" date="2014" name="BMC Genomics">
        <title>Genome and secretome analysis of the hemibiotrophic fungal pathogen, Moniliophthora roreri, which causes frosty pod rot disease of cacao: mechanisms of the biotrophic and necrotrophic phases.</title>
        <authorList>
            <person name="Meinhardt L.W."/>
            <person name="Costa G.G.L."/>
            <person name="Thomazella D.P.T."/>
            <person name="Teixeira P.J.P.L."/>
            <person name="Carazzolle M.F."/>
            <person name="Schuster S.C."/>
            <person name="Carlson J.E."/>
            <person name="Guiltinan M.J."/>
            <person name="Mieczkowski P."/>
            <person name="Farmer A."/>
            <person name="Ramaraj T."/>
            <person name="Crozier J."/>
            <person name="Davis R.E."/>
            <person name="Shao J."/>
            <person name="Melnick R.L."/>
            <person name="Pereira G.A.G."/>
            <person name="Bailey B.A."/>
        </authorList>
    </citation>
    <scope>NUCLEOTIDE SEQUENCE [LARGE SCALE GENOMIC DNA]</scope>
    <source>
        <strain evidence="4 5">MCA 2997</strain>
    </source>
</reference>
<dbReference type="OrthoDB" id="2971182at2759"/>
<feature type="region of interest" description="Disordered" evidence="1">
    <location>
        <begin position="407"/>
        <end position="438"/>
    </location>
</feature>
<feature type="domain" description="DUF6534" evidence="3">
    <location>
        <begin position="272"/>
        <end position="358"/>
    </location>
</feature>